<dbReference type="CDD" id="cd20852">
    <property type="entry name" value="C1_DGK_typeII_rpt2"/>
    <property type="match status" value="1"/>
</dbReference>
<dbReference type="PANTHER" id="PTHR11255">
    <property type="entry name" value="DIACYLGLYCEROL KINASE"/>
    <property type="match status" value="1"/>
</dbReference>
<keyword evidence="11" id="KW-0863">Zinc-finger</keyword>
<keyword evidence="18" id="KW-1185">Reference proteome</keyword>
<organism evidence="17 18">
    <name type="scientific">Rhodnius prolixus</name>
    <name type="common">Triatomid bug</name>
    <dbReference type="NCBI Taxonomy" id="13249"/>
    <lineage>
        <taxon>Eukaryota</taxon>
        <taxon>Metazoa</taxon>
        <taxon>Ecdysozoa</taxon>
        <taxon>Arthropoda</taxon>
        <taxon>Hexapoda</taxon>
        <taxon>Insecta</taxon>
        <taxon>Pterygota</taxon>
        <taxon>Neoptera</taxon>
        <taxon>Paraneoptera</taxon>
        <taxon>Hemiptera</taxon>
        <taxon>Heteroptera</taxon>
        <taxon>Panheteroptera</taxon>
        <taxon>Cimicomorpha</taxon>
        <taxon>Reduviidae</taxon>
        <taxon>Triatominae</taxon>
        <taxon>Rhodnius</taxon>
    </lineage>
</organism>
<dbReference type="GO" id="GO:0005737">
    <property type="term" value="C:cytoplasm"/>
    <property type="evidence" value="ECO:0007669"/>
    <property type="project" value="UniProtKB-SubCell"/>
</dbReference>
<keyword evidence="8" id="KW-0479">Metal-binding</keyword>
<dbReference type="InterPro" id="IPR000756">
    <property type="entry name" value="Diacylglycerol_kin_accessory"/>
</dbReference>
<dbReference type="Gene3D" id="3.40.50.10330">
    <property type="entry name" value="Probable inorganic polyphosphate/atp-NAD kinase, domain 1"/>
    <property type="match status" value="1"/>
</dbReference>
<comment type="catalytic activity">
    <reaction evidence="1 15">
        <text>a 1,2-diacyl-sn-glycerol + ATP = a 1,2-diacyl-sn-glycero-3-phosphate + ADP + H(+)</text>
        <dbReference type="Rhea" id="RHEA:10272"/>
        <dbReference type="ChEBI" id="CHEBI:15378"/>
        <dbReference type="ChEBI" id="CHEBI:17815"/>
        <dbReference type="ChEBI" id="CHEBI:30616"/>
        <dbReference type="ChEBI" id="CHEBI:58608"/>
        <dbReference type="ChEBI" id="CHEBI:456216"/>
        <dbReference type="EC" id="2.7.1.107"/>
    </reaction>
</comment>
<dbReference type="FunFam" id="2.60.200.40:FF:000001">
    <property type="entry name" value="Diacylglycerol kinase"/>
    <property type="match status" value="1"/>
</dbReference>
<keyword evidence="10 15" id="KW-0547">Nucleotide-binding</keyword>
<dbReference type="EMBL" id="ACPB03005599">
    <property type="status" value="NOT_ANNOTATED_CDS"/>
    <property type="molecule type" value="Genomic_DNA"/>
</dbReference>
<evidence type="ECO:0000256" key="12">
    <source>
        <dbReference type="ARBA" id="ARBA00022777"/>
    </source>
</evidence>
<dbReference type="PROSITE" id="PS50081">
    <property type="entry name" value="ZF_DAG_PE_2"/>
    <property type="match status" value="2"/>
</dbReference>
<dbReference type="GO" id="GO:0007200">
    <property type="term" value="P:phospholipase C-activating G protein-coupled receptor signaling pathway"/>
    <property type="evidence" value="ECO:0007669"/>
    <property type="project" value="InterPro"/>
</dbReference>
<dbReference type="InterPro" id="IPR001660">
    <property type="entry name" value="SAM"/>
</dbReference>
<evidence type="ECO:0000256" key="3">
    <source>
        <dbReference type="ARBA" id="ARBA00004496"/>
    </source>
</evidence>
<dbReference type="VEuPathDB" id="VectorBase:RPRC015094"/>
<evidence type="ECO:0000313" key="18">
    <source>
        <dbReference type="Proteomes" id="UP000015103"/>
    </source>
</evidence>
<evidence type="ECO:0000256" key="1">
    <source>
        <dbReference type="ARBA" id="ARBA00001383"/>
    </source>
</evidence>
<evidence type="ECO:0000256" key="6">
    <source>
        <dbReference type="ARBA" id="ARBA00022553"/>
    </source>
</evidence>
<dbReference type="CDD" id="cd20800">
    <property type="entry name" value="C1_DGK_typeII_rpt1"/>
    <property type="match status" value="1"/>
</dbReference>
<sequence length="1459" mass="164863">DLLSGRHSWLSTSHARPTYCNICRDALSGVTSHGLSCSICKYKVHKRCSSKAINNCKWTTLASVGKEIIEDKDGNLYMPHQWMEGNLPVSSKCAVCDKTCGSVLRLQDWRCLWCKETVHTACRPSHPEHCPLGPARVSVVPPTALHSVGSDDAWEAIRPQGCSPLLVFVNSKSGDNQGVKFLKRFKQILNPAQVFDLIISGPYLGFDRFRILVCSGDGSVGWVLSEIDKLNITNNCQVGVLPLGTGNDLARVLGWGASCDDDTNLIHLLDKYEKATTKILDRWSIMTFERPLSITIEEKELPTFSTMDDCESAVVSRLIGILESEEQSAIIHSARVLCETVKYFIQRAEQLSLKKGDKELNLKYTILQEKLDQVSNALLEDCSGKVSFYFSSRKLNLELRLLCTISRSWFINYAEKHFAHPFKIQKVYYTKFNEAIPPLTLNVLKQHFHWKIKVIRILMNPKNYLSAKKIATNESKENECLKKRANSLKKVVHQLIQYSGTVPTEQNLENILSNITGDDLTEVTCISPIPCFVGYDTSTELLTPVQLPVPKEFADSRRSSAANCNIQFVLFTVDHIRSKITQFASYVEKNLKRPYFLKISHHLPSFCIFMVSVAPLAVEINLRSTYIFTTMRDKHPNQILLSRNQVTCEKCYKIIGRVANCASQNAFFKGKDSNRVESITMVLKPWSVSPASTEEDLLSTEKVNVVVDVEPQKALFEDILSRSPGSLDISGDETNKNENGKTSLGSKLKDDYEDFSNELGLDNSRKCSIAHFIEGNDIARRSIKCRHKNLLLDDVDLVETKIRNLDFSIPIPTIQISHSENESISVDNTEKDICKSSSHLDVVQVRIKGSNNNIRGSVDGMNINDFQDIHRKSLALSETDDEEFLRFHNLRKHDNSQNHKLTKMFVKYYSNCNSKLPNQFFNVIILNAYIAVSAASPCTVKTDSLESGKSLPDKKLPIINPLVRLPSWPNITGSGIVSKVLLANADALCAAAVPLMDPQETILEGFRERCVMNNYFGIGIDAKITLDFHQKREEHPEKCRSRAKNYMWYGVLGSKEWLQKTYKNLEQKVHLECDGQRIPLPSLQGIVILNIPSFMGGTNFWGGTKEGEVFLAPSMDDQILEVVAVFGSMQMAASRLINLQHHRIAQCRTVQINIIGEEGVPIQVDGEAWIQPPGMIRIIHKNKMRMLSRNRALEMSLRSWQEKQRMGKSRSQLSHSLSQQEIQIAIPFVEATNNLLLLYLLSPYYIIFNFRCVKELIKHPLGSDLYELANRSSSNLEKINLCGKVQQEPELRQLLTLLVHSARELHDETYTLLKENAKIMQLEPAAESHLNIALSMLELELRKCHFPDNGQSLVYFQFASEQDRKGKSGKLSWLKFRRDKPEKADSPKGISGEVKQWGVDEVGAWLDSIHLGEYADIFAQHDIRGREVVTLTRRDLKDLGISKVGHVKRLLHAVNDLSN</sequence>
<dbReference type="GO" id="GO:0008270">
    <property type="term" value="F:zinc ion binding"/>
    <property type="evidence" value="ECO:0007669"/>
    <property type="project" value="UniProtKB-KW"/>
</dbReference>
<dbReference type="OMA" id="LMLCADN"/>
<evidence type="ECO:0000256" key="10">
    <source>
        <dbReference type="ARBA" id="ARBA00022741"/>
    </source>
</evidence>
<dbReference type="GO" id="GO:0046486">
    <property type="term" value="P:glycerolipid metabolic process"/>
    <property type="evidence" value="ECO:0007669"/>
    <property type="project" value="UniProtKB-ARBA"/>
</dbReference>
<feature type="region of interest" description="Disordered" evidence="16">
    <location>
        <begin position="727"/>
        <end position="746"/>
    </location>
</feature>
<dbReference type="EC" id="2.7.1.107" evidence="15"/>
<dbReference type="InterPro" id="IPR054474">
    <property type="entry name" value="DGKD_4H"/>
</dbReference>
<dbReference type="HOGENOM" id="CLU_001799_3_0_1"/>
<dbReference type="GO" id="GO:0005886">
    <property type="term" value="C:plasma membrane"/>
    <property type="evidence" value="ECO:0007669"/>
    <property type="project" value="TreeGrafter"/>
</dbReference>
<evidence type="ECO:0000256" key="14">
    <source>
        <dbReference type="ARBA" id="ARBA00022840"/>
    </source>
</evidence>
<dbReference type="GO" id="GO:0005524">
    <property type="term" value="F:ATP binding"/>
    <property type="evidence" value="ECO:0007669"/>
    <property type="project" value="UniProtKB-KW"/>
</dbReference>
<dbReference type="SUPFAM" id="SSF57889">
    <property type="entry name" value="Cysteine-rich domain"/>
    <property type="match status" value="2"/>
</dbReference>
<keyword evidence="13" id="KW-0862">Zinc</keyword>
<dbReference type="Proteomes" id="UP000015103">
    <property type="component" value="Unassembled WGS sequence"/>
</dbReference>
<dbReference type="FunCoup" id="T1IFM5">
    <property type="interactions" value="228"/>
</dbReference>
<dbReference type="SUPFAM" id="SSF47769">
    <property type="entry name" value="SAM/Pointed domain"/>
    <property type="match status" value="1"/>
</dbReference>
<dbReference type="InterPro" id="IPR037607">
    <property type="entry name" value="DGK"/>
</dbReference>
<evidence type="ECO:0000256" key="13">
    <source>
        <dbReference type="ARBA" id="ARBA00022833"/>
    </source>
</evidence>
<dbReference type="PROSITE" id="PS00479">
    <property type="entry name" value="ZF_DAG_PE_1"/>
    <property type="match status" value="2"/>
</dbReference>
<dbReference type="InterPro" id="IPR017438">
    <property type="entry name" value="ATP-NAD_kinase_N"/>
</dbReference>
<dbReference type="SUPFAM" id="SSF111331">
    <property type="entry name" value="NAD kinase/diacylglycerol kinase-like"/>
    <property type="match status" value="2"/>
</dbReference>
<name>T1IFM5_RHOPR</name>
<dbReference type="InterPro" id="IPR016064">
    <property type="entry name" value="NAD/diacylglycerol_kinase_sf"/>
</dbReference>
<dbReference type="Pfam" id="PF00130">
    <property type="entry name" value="C1_1"/>
    <property type="match status" value="2"/>
</dbReference>
<dbReference type="InterPro" id="IPR002219">
    <property type="entry name" value="PKC_DAG/PE"/>
</dbReference>
<dbReference type="SMART" id="SM00046">
    <property type="entry name" value="DAGKc"/>
    <property type="match status" value="1"/>
</dbReference>
<dbReference type="InterPro" id="IPR013761">
    <property type="entry name" value="SAM/pointed_sf"/>
</dbReference>
<comment type="similarity">
    <text evidence="4 15">Belongs to the eukaryotic diacylglycerol kinase family.</text>
</comment>
<keyword evidence="12 15" id="KW-0418">Kinase</keyword>
<evidence type="ECO:0000256" key="2">
    <source>
        <dbReference type="ARBA" id="ARBA00002064"/>
    </source>
</evidence>
<dbReference type="SMART" id="SM00109">
    <property type="entry name" value="C1"/>
    <property type="match status" value="2"/>
</dbReference>
<reference evidence="17" key="1">
    <citation type="submission" date="2015-05" db="UniProtKB">
        <authorList>
            <consortium name="EnsemblMetazoa"/>
        </authorList>
    </citation>
    <scope>IDENTIFICATION</scope>
</reference>
<dbReference type="Pfam" id="PF00609">
    <property type="entry name" value="DAGK_acc"/>
    <property type="match status" value="1"/>
</dbReference>
<comment type="function">
    <text evidence="2">Phosphorylates diacylglycerol (DAG) to generate phosphatidic acid (PA).</text>
</comment>
<dbReference type="InParanoid" id="T1IFM5"/>
<evidence type="ECO:0000256" key="4">
    <source>
        <dbReference type="ARBA" id="ARBA00009280"/>
    </source>
</evidence>
<evidence type="ECO:0000256" key="7">
    <source>
        <dbReference type="ARBA" id="ARBA00022679"/>
    </source>
</evidence>
<dbReference type="STRING" id="13249.T1IFM5"/>
<dbReference type="GO" id="GO:0004143">
    <property type="term" value="F:ATP-dependent diacylglycerol kinase activity"/>
    <property type="evidence" value="ECO:0007669"/>
    <property type="project" value="UniProtKB-EC"/>
</dbReference>
<evidence type="ECO:0000256" key="5">
    <source>
        <dbReference type="ARBA" id="ARBA00022490"/>
    </source>
</evidence>
<evidence type="ECO:0000256" key="16">
    <source>
        <dbReference type="SAM" id="MobiDB-lite"/>
    </source>
</evidence>
<dbReference type="InterPro" id="IPR001206">
    <property type="entry name" value="Diacylglycerol_kinase_cat_dom"/>
</dbReference>
<proteinExistence type="inferred from homology"/>
<dbReference type="FunFam" id="3.30.60.20:FF:000002">
    <property type="entry name" value="Diacylglycerol kinase"/>
    <property type="match status" value="1"/>
</dbReference>
<dbReference type="InterPro" id="IPR046349">
    <property type="entry name" value="C1-like_sf"/>
</dbReference>
<protein>
    <recommendedName>
        <fullName evidence="15">Diacylglycerol kinase</fullName>
        <shortName evidence="15">DAG kinase</shortName>
        <ecNumber evidence="15">2.7.1.107</ecNumber>
    </recommendedName>
</protein>
<comment type="subcellular location">
    <subcellularLocation>
        <location evidence="3">Cytoplasm</location>
    </subcellularLocation>
</comment>
<evidence type="ECO:0000256" key="15">
    <source>
        <dbReference type="RuleBase" id="RU361128"/>
    </source>
</evidence>
<dbReference type="PANTHER" id="PTHR11255:SF109">
    <property type="entry name" value="DIACYLGLYCEROL KINASE ETA"/>
    <property type="match status" value="1"/>
</dbReference>
<accession>T1IFM5</accession>
<keyword evidence="7 15" id="KW-0808">Transferase</keyword>
<evidence type="ECO:0000256" key="9">
    <source>
        <dbReference type="ARBA" id="ARBA00022737"/>
    </source>
</evidence>
<dbReference type="eggNOG" id="KOG1170">
    <property type="taxonomic scope" value="Eukaryota"/>
</dbReference>
<evidence type="ECO:0000313" key="17">
    <source>
        <dbReference type="EnsemblMetazoa" id="RPRC015094-PA"/>
    </source>
</evidence>
<dbReference type="PROSITE" id="PS50105">
    <property type="entry name" value="SAM_DOMAIN"/>
    <property type="match status" value="1"/>
</dbReference>
<dbReference type="Pfam" id="PF07647">
    <property type="entry name" value="SAM_2"/>
    <property type="match status" value="1"/>
</dbReference>
<keyword evidence="6" id="KW-0597">Phosphoprotein</keyword>
<keyword evidence="9" id="KW-0677">Repeat</keyword>
<keyword evidence="5" id="KW-0963">Cytoplasm</keyword>
<dbReference type="Gene3D" id="3.30.60.20">
    <property type="match status" value="2"/>
</dbReference>
<dbReference type="EnsemblMetazoa" id="RPRC015094-RA">
    <property type="protein sequence ID" value="RPRC015094-PA"/>
    <property type="gene ID" value="RPRC015094"/>
</dbReference>
<evidence type="ECO:0000256" key="8">
    <source>
        <dbReference type="ARBA" id="ARBA00022723"/>
    </source>
</evidence>
<dbReference type="Gene3D" id="1.10.150.50">
    <property type="entry name" value="Transcription Factor, Ets-1"/>
    <property type="match status" value="1"/>
</dbReference>
<dbReference type="SMART" id="SM00045">
    <property type="entry name" value="DAGKa"/>
    <property type="match status" value="1"/>
</dbReference>
<keyword evidence="14 15" id="KW-0067">ATP-binding</keyword>
<dbReference type="Pfam" id="PF22944">
    <property type="entry name" value="DGKD_4H"/>
    <property type="match status" value="1"/>
</dbReference>
<dbReference type="Gene3D" id="2.60.200.40">
    <property type="match status" value="1"/>
</dbReference>
<dbReference type="PROSITE" id="PS50146">
    <property type="entry name" value="DAGK"/>
    <property type="match status" value="1"/>
</dbReference>
<evidence type="ECO:0000256" key="11">
    <source>
        <dbReference type="ARBA" id="ARBA00022771"/>
    </source>
</evidence>
<dbReference type="SMART" id="SM00454">
    <property type="entry name" value="SAM"/>
    <property type="match status" value="1"/>
</dbReference>
<dbReference type="Pfam" id="PF00781">
    <property type="entry name" value="DAGK_cat"/>
    <property type="match status" value="1"/>
</dbReference>